<dbReference type="AlphaFoldDB" id="A0A2V0P081"/>
<feature type="region of interest" description="Disordered" evidence="1">
    <location>
        <begin position="55"/>
        <end position="94"/>
    </location>
</feature>
<dbReference type="CDD" id="cd00143">
    <property type="entry name" value="PP2Cc"/>
    <property type="match status" value="1"/>
</dbReference>
<dbReference type="PANTHER" id="PTHR47992">
    <property type="entry name" value="PROTEIN PHOSPHATASE"/>
    <property type="match status" value="1"/>
</dbReference>
<feature type="region of interest" description="Disordered" evidence="1">
    <location>
        <begin position="381"/>
        <end position="450"/>
    </location>
</feature>
<dbReference type="SMART" id="SM00331">
    <property type="entry name" value="PP2C_SIG"/>
    <property type="match status" value="1"/>
</dbReference>
<organism evidence="3 4">
    <name type="scientific">Raphidocelis subcapitata</name>
    <dbReference type="NCBI Taxonomy" id="307507"/>
    <lineage>
        <taxon>Eukaryota</taxon>
        <taxon>Viridiplantae</taxon>
        <taxon>Chlorophyta</taxon>
        <taxon>core chlorophytes</taxon>
        <taxon>Chlorophyceae</taxon>
        <taxon>CS clade</taxon>
        <taxon>Sphaeropleales</taxon>
        <taxon>Selenastraceae</taxon>
        <taxon>Raphidocelis</taxon>
    </lineage>
</organism>
<feature type="compositionally biased region" description="Acidic residues" evidence="1">
    <location>
        <begin position="392"/>
        <end position="401"/>
    </location>
</feature>
<gene>
    <name evidence="3" type="ORF">Rsub_06006</name>
</gene>
<dbReference type="STRING" id="307507.A0A2V0P081"/>
<dbReference type="EMBL" id="BDRX01000039">
    <property type="protein sequence ID" value="GBF93274.1"/>
    <property type="molecule type" value="Genomic_DNA"/>
</dbReference>
<reference evidence="3 4" key="1">
    <citation type="journal article" date="2018" name="Sci. Rep.">
        <title>Raphidocelis subcapitata (=Pseudokirchneriella subcapitata) provides an insight into genome evolution and environmental adaptations in the Sphaeropleales.</title>
        <authorList>
            <person name="Suzuki S."/>
            <person name="Yamaguchi H."/>
            <person name="Nakajima N."/>
            <person name="Kawachi M."/>
        </authorList>
    </citation>
    <scope>NUCLEOTIDE SEQUENCE [LARGE SCALE GENOMIC DNA]</scope>
    <source>
        <strain evidence="3 4">NIES-35</strain>
    </source>
</reference>
<evidence type="ECO:0000256" key="1">
    <source>
        <dbReference type="SAM" id="MobiDB-lite"/>
    </source>
</evidence>
<protein>
    <submittedName>
        <fullName evidence="3">Phosphatase 2C</fullName>
    </submittedName>
</protein>
<evidence type="ECO:0000259" key="2">
    <source>
        <dbReference type="PROSITE" id="PS51746"/>
    </source>
</evidence>
<dbReference type="OrthoDB" id="10264738at2759"/>
<dbReference type="InterPro" id="IPR001932">
    <property type="entry name" value="PPM-type_phosphatase-like_dom"/>
</dbReference>
<feature type="compositionally biased region" description="Polar residues" evidence="1">
    <location>
        <begin position="17"/>
        <end position="35"/>
    </location>
</feature>
<sequence>MAKRQAEGCPLELRLLQQASKRPSLQFDSPTSSGAAGSDDTGFLISEGRCELATATSGGLGDGDGDCPAAARTRAPETRREPQQQQQQPGRGLAFPHAAACEQGGRAYMEDAHASAQLPCGAAAWGVFDGHGGAFVADHCARNLLPRLGAALAGGAAGAAPSVPAALRSAFQSVDQELAARPRREAHACGSTAAVCVVTEEWLYTANCGDSRVVLVRSDLTLPLTIDHAPTRPDEAERIRRAGGEVVWSNGFRVGGALSMTRAIGDHFLRTSGVVAEPEVAAVRRSSADELLLLATDGLWAAVSCGEAAAVARRALARAEAAAMPARAAALVAARALAKLALARGSLDNVCVVVADLRPGRGAAAQGAPAGACGAAAGVPAPAGGAATEVGGTEEEKEEEAEGARQQLPQLLPPPRGRPSSPFAAEELQLPERAALPPLRVRSDPPRRHHTVTSGAVLLLGARAGSESPDAAAGAAAARAAGAHGLGSPTAPLQQHAIPVCRSHSAPALRPAGYTVTTGSPAGRGAASAPTSAARCACCQPMGRAAACACGAAGVRALLAGRTAPVAAAASSGWARASGADGAGPGPLLLPPGAPALP</sequence>
<feature type="domain" description="PPM-type phosphatase" evidence="2">
    <location>
        <begin position="96"/>
        <end position="357"/>
    </location>
</feature>
<dbReference type="InParanoid" id="A0A2V0P081"/>
<name>A0A2V0P081_9CHLO</name>
<dbReference type="Proteomes" id="UP000247498">
    <property type="component" value="Unassembled WGS sequence"/>
</dbReference>
<dbReference type="InterPro" id="IPR015655">
    <property type="entry name" value="PP2C"/>
</dbReference>
<dbReference type="Gene3D" id="3.60.40.10">
    <property type="entry name" value="PPM-type phosphatase domain"/>
    <property type="match status" value="1"/>
</dbReference>
<accession>A0A2V0P081</accession>
<dbReference type="InterPro" id="IPR036457">
    <property type="entry name" value="PPM-type-like_dom_sf"/>
</dbReference>
<dbReference type="Pfam" id="PF00481">
    <property type="entry name" value="PP2C"/>
    <property type="match status" value="1"/>
</dbReference>
<feature type="region of interest" description="Disordered" evidence="1">
    <location>
        <begin position="1"/>
        <end position="42"/>
    </location>
</feature>
<comment type="caution">
    <text evidence="3">The sequence shown here is derived from an EMBL/GenBank/DDBJ whole genome shotgun (WGS) entry which is preliminary data.</text>
</comment>
<dbReference type="GO" id="GO:0004722">
    <property type="term" value="F:protein serine/threonine phosphatase activity"/>
    <property type="evidence" value="ECO:0007669"/>
    <property type="project" value="InterPro"/>
</dbReference>
<dbReference type="SUPFAM" id="SSF81606">
    <property type="entry name" value="PP2C-like"/>
    <property type="match status" value="1"/>
</dbReference>
<dbReference type="PROSITE" id="PS51746">
    <property type="entry name" value="PPM_2"/>
    <property type="match status" value="1"/>
</dbReference>
<keyword evidence="4" id="KW-1185">Reference proteome</keyword>
<evidence type="ECO:0000313" key="3">
    <source>
        <dbReference type="EMBL" id="GBF93274.1"/>
    </source>
</evidence>
<evidence type="ECO:0000313" key="4">
    <source>
        <dbReference type="Proteomes" id="UP000247498"/>
    </source>
</evidence>
<feature type="compositionally biased region" description="Low complexity" evidence="1">
    <location>
        <begin position="381"/>
        <end position="391"/>
    </location>
</feature>
<dbReference type="SMART" id="SM00332">
    <property type="entry name" value="PP2Cc"/>
    <property type="match status" value="1"/>
</dbReference>
<proteinExistence type="predicted"/>